<evidence type="ECO:0000256" key="4">
    <source>
        <dbReference type="ARBA" id="ARBA00017497"/>
    </source>
</evidence>
<feature type="binding site" evidence="9">
    <location>
        <position position="107"/>
    </location>
    <ligand>
        <name>S-adenosyl-L-methionine</name>
        <dbReference type="ChEBI" id="CHEBI:59789"/>
    </ligand>
</feature>
<dbReference type="InterPro" id="IPR029063">
    <property type="entry name" value="SAM-dependent_MTases_sf"/>
</dbReference>
<dbReference type="Pfam" id="PF04072">
    <property type="entry name" value="LCM"/>
    <property type="match status" value="1"/>
</dbReference>
<organism evidence="11 12">
    <name type="scientific">Penicillium atrosanguineum</name>
    <dbReference type="NCBI Taxonomy" id="1132637"/>
    <lineage>
        <taxon>Eukaryota</taxon>
        <taxon>Fungi</taxon>
        <taxon>Dikarya</taxon>
        <taxon>Ascomycota</taxon>
        <taxon>Pezizomycotina</taxon>
        <taxon>Eurotiomycetes</taxon>
        <taxon>Eurotiomycetidae</taxon>
        <taxon>Eurotiales</taxon>
        <taxon>Aspergillaceae</taxon>
        <taxon>Penicillium</taxon>
    </lineage>
</organism>
<keyword evidence="12" id="KW-1185">Reference proteome</keyword>
<keyword evidence="7 8" id="KW-0949">S-adenosyl-L-methionine</keyword>
<dbReference type="InterPro" id="IPR007213">
    <property type="entry name" value="Ppm1/Ppm2/Tcmp"/>
</dbReference>
<dbReference type="SUPFAM" id="SSF53335">
    <property type="entry name" value="S-adenosyl-L-methionine-dependent methyltransferases"/>
    <property type="match status" value="1"/>
</dbReference>
<dbReference type="PANTHER" id="PTHR13600:SF21">
    <property type="entry name" value="LEUCINE CARBOXYL METHYLTRANSFERASE 1"/>
    <property type="match status" value="1"/>
</dbReference>
<name>A0A9W9KYB7_9EURO</name>
<protein>
    <recommendedName>
        <fullName evidence="4 8">Leucine carboxyl methyltransferase 1</fullName>
        <ecNumber evidence="3 8">2.1.1.233</ecNumber>
    </recommendedName>
</protein>
<comment type="catalytic activity">
    <reaction evidence="1 8">
        <text>[phosphatase 2A protein]-C-terminal L-leucine + S-adenosyl-L-methionine = [phosphatase 2A protein]-C-terminal L-leucine methyl ester + S-adenosyl-L-homocysteine</text>
        <dbReference type="Rhea" id="RHEA:48544"/>
        <dbReference type="Rhea" id="RHEA-COMP:12134"/>
        <dbReference type="Rhea" id="RHEA-COMP:12135"/>
        <dbReference type="ChEBI" id="CHEBI:57856"/>
        <dbReference type="ChEBI" id="CHEBI:59789"/>
        <dbReference type="ChEBI" id="CHEBI:90516"/>
        <dbReference type="ChEBI" id="CHEBI:90517"/>
        <dbReference type="EC" id="2.1.1.233"/>
    </reaction>
</comment>
<feature type="region of interest" description="Disordered" evidence="10">
    <location>
        <begin position="1"/>
        <end position="44"/>
    </location>
</feature>
<evidence type="ECO:0000256" key="3">
    <source>
        <dbReference type="ARBA" id="ARBA00012834"/>
    </source>
</evidence>
<dbReference type="EC" id="2.1.1.233" evidence="3 8"/>
<feature type="binding site" evidence="9">
    <location>
        <position position="137"/>
    </location>
    <ligand>
        <name>S-adenosyl-L-methionine</name>
        <dbReference type="ChEBI" id="CHEBI:59789"/>
    </ligand>
</feature>
<dbReference type="GO" id="GO:0032259">
    <property type="term" value="P:methylation"/>
    <property type="evidence" value="ECO:0007669"/>
    <property type="project" value="UniProtKB-KW"/>
</dbReference>
<dbReference type="AlphaFoldDB" id="A0A9W9KYB7"/>
<evidence type="ECO:0000256" key="6">
    <source>
        <dbReference type="ARBA" id="ARBA00022679"/>
    </source>
</evidence>
<dbReference type="Gene3D" id="3.40.50.150">
    <property type="entry name" value="Vaccinia Virus protein VP39"/>
    <property type="match status" value="1"/>
</dbReference>
<comment type="caution">
    <text evidence="11">The sequence shown here is derived from an EMBL/GenBank/DDBJ whole genome shotgun (WGS) entry which is preliminary data.</text>
</comment>
<dbReference type="GO" id="GO:0018423">
    <property type="term" value="F:protein C-terminal leucine carboxyl O-methyltransferase activity"/>
    <property type="evidence" value="ECO:0007669"/>
    <property type="project" value="UniProtKB-EC"/>
</dbReference>
<keyword evidence="5 8" id="KW-0489">Methyltransferase</keyword>
<evidence type="ECO:0000256" key="7">
    <source>
        <dbReference type="ARBA" id="ARBA00022691"/>
    </source>
</evidence>
<evidence type="ECO:0000256" key="5">
    <source>
        <dbReference type="ARBA" id="ARBA00022603"/>
    </source>
</evidence>
<evidence type="ECO:0000256" key="9">
    <source>
        <dbReference type="PIRSR" id="PIRSR016305-1"/>
    </source>
</evidence>
<accession>A0A9W9KYB7</accession>
<evidence type="ECO:0000313" key="12">
    <source>
        <dbReference type="Proteomes" id="UP001147746"/>
    </source>
</evidence>
<dbReference type="EMBL" id="JAPZBO010000001">
    <property type="protein sequence ID" value="KAJ5331624.1"/>
    <property type="molecule type" value="Genomic_DNA"/>
</dbReference>
<dbReference type="OrthoDB" id="203237at2759"/>
<keyword evidence="6 8" id="KW-0808">Transferase</keyword>
<evidence type="ECO:0000313" key="11">
    <source>
        <dbReference type="EMBL" id="KAJ5331624.1"/>
    </source>
</evidence>
<feature type="binding site" evidence="9">
    <location>
        <position position="241"/>
    </location>
    <ligand>
        <name>S-adenosyl-L-methionine</name>
        <dbReference type="ChEBI" id="CHEBI:59789"/>
    </ligand>
</feature>
<gene>
    <name evidence="11" type="ORF">N7476_001407</name>
</gene>
<evidence type="ECO:0000256" key="2">
    <source>
        <dbReference type="ARBA" id="ARBA00010703"/>
    </source>
</evidence>
<sequence>MAAPRIPNLNTLRRGRGRGRGIGSAENGHGHPTSKDRVVQGTDNDASVSRMSAVELGYLDDPYATAFTPPESATRRFPIINRGQSTIEPLYGAIADLDIGHTGTYVRTTAIDQLVTRFLGPYSPESPTCKKQIISLGAGSDTRIFRLFSKRQPSDIIYHELDFAVNTATKIRAIRSTPSLQRALGLDPSVDSVTVSESGNELHSPSYHIHPVDLRSLSAGGSLSETLPGVDTKLPTLLISECCLIYLSPTEAAQVVSFFTEHLFGSLNKPTGAGQDAPQSSQTPLGLILYEPIRPDDAFGRTMVSNLATRGIQLQTLHRYASLEAQRARLREHGLDSGQATADIDFIWERWVSDEEKERVASLEMLDEMEEWRLLARHYCIAWGWRNGNDAEAFGGWTAIEAQPGH</sequence>
<reference evidence="11" key="2">
    <citation type="journal article" date="2023" name="IMA Fungus">
        <title>Comparative genomic study of the Penicillium genus elucidates a diverse pangenome and 15 lateral gene transfer events.</title>
        <authorList>
            <person name="Petersen C."/>
            <person name="Sorensen T."/>
            <person name="Nielsen M.R."/>
            <person name="Sondergaard T.E."/>
            <person name="Sorensen J.L."/>
            <person name="Fitzpatrick D.A."/>
            <person name="Frisvad J.C."/>
            <person name="Nielsen K.L."/>
        </authorList>
    </citation>
    <scope>NUCLEOTIDE SEQUENCE</scope>
    <source>
        <strain evidence="11">IBT 21472</strain>
    </source>
</reference>
<dbReference type="InterPro" id="IPR016651">
    <property type="entry name" value="LCMT1"/>
</dbReference>
<feature type="binding site" evidence="9">
    <location>
        <begin position="213"/>
        <end position="214"/>
    </location>
    <ligand>
        <name>S-adenosyl-L-methionine</name>
        <dbReference type="ChEBI" id="CHEBI:59789"/>
    </ligand>
</feature>
<comment type="similarity">
    <text evidence="2 8">Belongs to the methyltransferase superfamily. LCMT family.</text>
</comment>
<evidence type="ECO:0000256" key="8">
    <source>
        <dbReference type="PIRNR" id="PIRNR016305"/>
    </source>
</evidence>
<reference evidence="11" key="1">
    <citation type="submission" date="2022-12" db="EMBL/GenBank/DDBJ databases">
        <authorList>
            <person name="Petersen C."/>
        </authorList>
    </citation>
    <scope>NUCLEOTIDE SEQUENCE</scope>
    <source>
        <strain evidence="11">IBT 21472</strain>
    </source>
</reference>
<proteinExistence type="inferred from homology"/>
<evidence type="ECO:0000256" key="1">
    <source>
        <dbReference type="ARBA" id="ARBA00000724"/>
    </source>
</evidence>
<dbReference type="PANTHER" id="PTHR13600">
    <property type="entry name" value="LEUCINE CARBOXYL METHYLTRANSFERASE"/>
    <property type="match status" value="1"/>
</dbReference>
<dbReference type="Proteomes" id="UP001147746">
    <property type="component" value="Unassembled WGS sequence"/>
</dbReference>
<evidence type="ECO:0000256" key="10">
    <source>
        <dbReference type="SAM" id="MobiDB-lite"/>
    </source>
</evidence>
<dbReference type="PIRSF" id="PIRSF016305">
    <property type="entry name" value="LCM_mtfrase"/>
    <property type="match status" value="1"/>
</dbReference>
<comment type="function">
    <text evidence="8">Methylates the carboxyl group of the C-terminal leucine residue of protein phosphatase 2A catalytic subunits to form alpha-leucine ester residues.</text>
</comment>